<evidence type="ECO:0000313" key="2">
    <source>
        <dbReference type="Proteomes" id="UP000178099"/>
    </source>
</evidence>
<dbReference type="InterPro" id="IPR002696">
    <property type="entry name" value="Membr_insert_effic_factor_YidD"/>
</dbReference>
<dbReference type="NCBIfam" id="TIGR00278">
    <property type="entry name" value="membrane protein insertion efficiency factor YidD"/>
    <property type="match status" value="1"/>
</dbReference>
<dbReference type="Proteomes" id="UP000178099">
    <property type="component" value="Unassembled WGS sequence"/>
</dbReference>
<organism evidence="1 2">
    <name type="scientific">Candidatus Lloydbacteria bacterium RIFCSPHIGHO2_02_FULL_51_22</name>
    <dbReference type="NCBI Taxonomy" id="1798663"/>
    <lineage>
        <taxon>Bacteria</taxon>
        <taxon>Candidatus Lloydiibacteriota</taxon>
    </lineage>
</organism>
<protein>
    <recommendedName>
        <fullName evidence="3">Membrane protein insertion efficiency factor YidD</fullName>
    </recommendedName>
</protein>
<evidence type="ECO:0000313" key="1">
    <source>
        <dbReference type="EMBL" id="OGZ10860.1"/>
    </source>
</evidence>
<gene>
    <name evidence="1" type="ORF">A3D67_02700</name>
</gene>
<dbReference type="PANTHER" id="PTHR33383:SF1">
    <property type="entry name" value="MEMBRANE PROTEIN INSERTION EFFICIENCY FACTOR-RELATED"/>
    <property type="match status" value="1"/>
</dbReference>
<dbReference type="Pfam" id="PF01809">
    <property type="entry name" value="YidD"/>
    <property type="match status" value="1"/>
</dbReference>
<proteinExistence type="predicted"/>
<reference evidence="1 2" key="1">
    <citation type="journal article" date="2016" name="Nat. Commun.">
        <title>Thousands of microbial genomes shed light on interconnected biogeochemical processes in an aquifer system.</title>
        <authorList>
            <person name="Anantharaman K."/>
            <person name="Brown C.T."/>
            <person name="Hug L.A."/>
            <person name="Sharon I."/>
            <person name="Castelle C.J."/>
            <person name="Probst A.J."/>
            <person name="Thomas B.C."/>
            <person name="Singh A."/>
            <person name="Wilkins M.J."/>
            <person name="Karaoz U."/>
            <person name="Brodie E.L."/>
            <person name="Williams K.H."/>
            <person name="Hubbard S.S."/>
            <person name="Banfield J.F."/>
        </authorList>
    </citation>
    <scope>NUCLEOTIDE SEQUENCE [LARGE SCALE GENOMIC DNA]</scope>
</reference>
<dbReference type="AlphaFoldDB" id="A0A1G2DDC0"/>
<comment type="caution">
    <text evidence="1">The sequence shown here is derived from an EMBL/GenBank/DDBJ whole genome shotgun (WGS) entry which is preliminary data.</text>
</comment>
<accession>A0A1G2DDC0</accession>
<dbReference type="PANTHER" id="PTHR33383">
    <property type="entry name" value="MEMBRANE PROTEIN INSERTION EFFICIENCY FACTOR-RELATED"/>
    <property type="match status" value="1"/>
</dbReference>
<evidence type="ECO:0008006" key="3">
    <source>
        <dbReference type="Google" id="ProtNLM"/>
    </source>
</evidence>
<dbReference type="SMART" id="SM01234">
    <property type="entry name" value="Haemolytic"/>
    <property type="match status" value="1"/>
</dbReference>
<dbReference type="EMBL" id="MHLN01000031">
    <property type="protein sequence ID" value="OGZ10860.1"/>
    <property type="molecule type" value="Genomic_DNA"/>
</dbReference>
<name>A0A1G2DDC0_9BACT</name>
<sequence length="76" mass="8517">MGKKIAVLLITLYQHTLSPDSGILKYSGVVRTRVCRFSPSCSEYTKNAIVSSGVLLGVWKGVKQLFRCHPFRIVDF</sequence>